<dbReference type="PANTHER" id="PTHR33343:SF1">
    <property type="entry name" value="LARGE RIBOSOMAL SUBUNIT PROTEIN BL35M"/>
    <property type="match status" value="1"/>
</dbReference>
<sequence length="65" mass="7465">MPKVKTHSRAKKTFKVGGNGQIKRFMAFKSHLLTKKSTKRKRSLRGSTLVHEANLNLVKRMLGMR</sequence>
<dbReference type="HAMAP" id="MF_00514">
    <property type="entry name" value="Ribosomal_bL35"/>
    <property type="match status" value="1"/>
</dbReference>
<evidence type="ECO:0000313" key="7">
    <source>
        <dbReference type="EMBL" id="SEA92504.1"/>
    </source>
</evidence>
<dbReference type="InterPro" id="IPR037229">
    <property type="entry name" value="Ribosomal_bL35_sf"/>
</dbReference>
<dbReference type="OrthoDB" id="47476at2"/>
<dbReference type="InterPro" id="IPR001706">
    <property type="entry name" value="Ribosomal_bL35"/>
</dbReference>
<evidence type="ECO:0000256" key="4">
    <source>
        <dbReference type="ARBA" id="ARBA00071664"/>
    </source>
</evidence>
<dbReference type="NCBIfam" id="TIGR00001">
    <property type="entry name" value="rpmI_bact"/>
    <property type="match status" value="1"/>
</dbReference>
<dbReference type="AlphaFoldDB" id="A0A1H4F5C0"/>
<dbReference type="RefSeq" id="WP_079471802.1">
    <property type="nucleotide sequence ID" value="NZ_BKAT01000036.1"/>
</dbReference>
<dbReference type="Pfam" id="PF01632">
    <property type="entry name" value="Ribosomal_L35p"/>
    <property type="match status" value="1"/>
</dbReference>
<keyword evidence="8" id="KW-1185">Reference proteome</keyword>
<dbReference type="GO" id="GO:0006412">
    <property type="term" value="P:translation"/>
    <property type="evidence" value="ECO:0007669"/>
    <property type="project" value="UniProtKB-UniRule"/>
</dbReference>
<dbReference type="STRING" id="408074.SAMN05660909_04189"/>
<dbReference type="GO" id="GO:0003735">
    <property type="term" value="F:structural constituent of ribosome"/>
    <property type="evidence" value="ECO:0007669"/>
    <property type="project" value="InterPro"/>
</dbReference>
<name>A0A1H4F5C0_9BACT</name>
<comment type="similarity">
    <text evidence="1 5 6">Belongs to the bacterial ribosomal protein bL35 family.</text>
</comment>
<evidence type="ECO:0000313" key="8">
    <source>
        <dbReference type="Proteomes" id="UP000199656"/>
    </source>
</evidence>
<keyword evidence="2 5" id="KW-0689">Ribosomal protein</keyword>
<evidence type="ECO:0000256" key="6">
    <source>
        <dbReference type="RuleBase" id="RU000568"/>
    </source>
</evidence>
<evidence type="ECO:0000256" key="5">
    <source>
        <dbReference type="HAMAP-Rule" id="MF_00514"/>
    </source>
</evidence>
<dbReference type="EMBL" id="FNRL01000022">
    <property type="protein sequence ID" value="SEA92504.1"/>
    <property type="molecule type" value="Genomic_DNA"/>
</dbReference>
<dbReference type="SUPFAM" id="SSF143034">
    <property type="entry name" value="L35p-like"/>
    <property type="match status" value="1"/>
</dbReference>
<evidence type="ECO:0000256" key="2">
    <source>
        <dbReference type="ARBA" id="ARBA00022980"/>
    </source>
</evidence>
<organism evidence="7 8">
    <name type="scientific">Chitinophaga terrae</name>
    <name type="common">ex Kim and Jung 2007</name>
    <dbReference type="NCBI Taxonomy" id="408074"/>
    <lineage>
        <taxon>Bacteria</taxon>
        <taxon>Pseudomonadati</taxon>
        <taxon>Bacteroidota</taxon>
        <taxon>Chitinophagia</taxon>
        <taxon>Chitinophagales</taxon>
        <taxon>Chitinophagaceae</taxon>
        <taxon>Chitinophaga</taxon>
    </lineage>
</organism>
<dbReference type="InterPro" id="IPR021137">
    <property type="entry name" value="Ribosomal_bL35-like"/>
</dbReference>
<keyword evidence="3 5" id="KW-0687">Ribonucleoprotein</keyword>
<dbReference type="Gene3D" id="4.10.410.60">
    <property type="match status" value="1"/>
</dbReference>
<dbReference type="Proteomes" id="UP000199656">
    <property type="component" value="Unassembled WGS sequence"/>
</dbReference>
<evidence type="ECO:0000256" key="1">
    <source>
        <dbReference type="ARBA" id="ARBA00006598"/>
    </source>
</evidence>
<proteinExistence type="inferred from homology"/>
<dbReference type="PANTHER" id="PTHR33343">
    <property type="entry name" value="54S RIBOSOMAL PROTEIN BL35M"/>
    <property type="match status" value="1"/>
</dbReference>
<reference evidence="8" key="1">
    <citation type="submission" date="2016-10" db="EMBL/GenBank/DDBJ databases">
        <authorList>
            <person name="Varghese N."/>
            <person name="Submissions S."/>
        </authorList>
    </citation>
    <scope>NUCLEOTIDE SEQUENCE [LARGE SCALE GENOMIC DNA]</scope>
    <source>
        <strain evidence="8">DSM 23920</strain>
    </source>
</reference>
<dbReference type="PRINTS" id="PR00064">
    <property type="entry name" value="RIBOSOMALL35"/>
</dbReference>
<accession>A0A1H4F5C0</accession>
<dbReference type="FunFam" id="4.10.410.60:FF:000001">
    <property type="entry name" value="50S ribosomal protein L35"/>
    <property type="match status" value="1"/>
</dbReference>
<dbReference type="GO" id="GO:0022625">
    <property type="term" value="C:cytosolic large ribosomal subunit"/>
    <property type="evidence" value="ECO:0007669"/>
    <property type="project" value="TreeGrafter"/>
</dbReference>
<gene>
    <name evidence="5" type="primary">rpmI</name>
    <name evidence="7" type="ORF">SAMN05660909_04189</name>
</gene>
<protein>
    <recommendedName>
        <fullName evidence="4 5">Large ribosomal subunit protein bL35</fullName>
    </recommendedName>
</protein>
<evidence type="ECO:0000256" key="3">
    <source>
        <dbReference type="ARBA" id="ARBA00023274"/>
    </source>
</evidence>